<accession>A0A4Z0W4E6</accession>
<gene>
    <name evidence="3" type="ORF">E4656_12935</name>
</gene>
<comment type="caution">
    <text evidence="3">The sequence shown here is derived from an EMBL/GenBank/DDBJ whole genome shotgun (WGS) entry which is preliminary data.</text>
</comment>
<dbReference type="GO" id="GO:0046872">
    <property type="term" value="F:metal ion binding"/>
    <property type="evidence" value="ECO:0007669"/>
    <property type="project" value="UniProtKB-KW"/>
</dbReference>
<dbReference type="InterPro" id="IPR004360">
    <property type="entry name" value="Glyas_Fos-R_dOase_dom"/>
</dbReference>
<feature type="domain" description="VOC" evidence="2">
    <location>
        <begin position="3"/>
        <end position="123"/>
    </location>
</feature>
<dbReference type="Proteomes" id="UP000297475">
    <property type="component" value="Unassembled WGS sequence"/>
</dbReference>
<dbReference type="PROSITE" id="PS51819">
    <property type="entry name" value="VOC"/>
    <property type="match status" value="1"/>
</dbReference>
<dbReference type="InterPro" id="IPR037523">
    <property type="entry name" value="VOC_core"/>
</dbReference>
<evidence type="ECO:0000256" key="1">
    <source>
        <dbReference type="ARBA" id="ARBA00022723"/>
    </source>
</evidence>
<dbReference type="OrthoDB" id="9812656at2"/>
<dbReference type="Pfam" id="PF00903">
    <property type="entry name" value="Glyoxalase"/>
    <property type="match status" value="1"/>
</dbReference>
<evidence type="ECO:0000313" key="4">
    <source>
        <dbReference type="Proteomes" id="UP000297475"/>
    </source>
</evidence>
<dbReference type="RefSeq" id="WP_135483711.1">
    <property type="nucleotide sequence ID" value="NZ_SRMF01000005.1"/>
</dbReference>
<sequence>MITIDHTVLRVFDTAASLVFYRDILGFSHEGQTGPFEVIRVNDQFTLDLIEDRPSDVIHLAFALERPDFAKVWHQLRLYDIAFGNAPHDRNGGTPGRWPGARGYADALYLDDPSGHIIELRHYREVAEENQAGAS</sequence>
<dbReference type="InterPro" id="IPR018146">
    <property type="entry name" value="Glyoxalase_1_CS"/>
</dbReference>
<evidence type="ECO:0000313" key="3">
    <source>
        <dbReference type="EMBL" id="TGG92377.1"/>
    </source>
</evidence>
<dbReference type="AlphaFoldDB" id="A0A4Z0W4E6"/>
<organism evidence="3 4">
    <name type="scientific">Natronospirillum operosum</name>
    <dbReference type="NCBI Taxonomy" id="2759953"/>
    <lineage>
        <taxon>Bacteria</taxon>
        <taxon>Pseudomonadati</taxon>
        <taxon>Pseudomonadota</taxon>
        <taxon>Gammaproteobacteria</taxon>
        <taxon>Oceanospirillales</taxon>
        <taxon>Natronospirillaceae</taxon>
        <taxon>Natronospirillum</taxon>
    </lineage>
</organism>
<dbReference type="SUPFAM" id="SSF54593">
    <property type="entry name" value="Glyoxalase/Bleomycin resistance protein/Dihydroxybiphenyl dioxygenase"/>
    <property type="match status" value="1"/>
</dbReference>
<dbReference type="EMBL" id="SRMF01000005">
    <property type="protein sequence ID" value="TGG92377.1"/>
    <property type="molecule type" value="Genomic_DNA"/>
</dbReference>
<dbReference type="InterPro" id="IPR029068">
    <property type="entry name" value="Glyas_Bleomycin-R_OHBP_Dase"/>
</dbReference>
<dbReference type="PROSITE" id="PS00934">
    <property type="entry name" value="GLYOXALASE_I_1"/>
    <property type="match status" value="1"/>
</dbReference>
<dbReference type="GO" id="GO:0004462">
    <property type="term" value="F:lactoylglutathione lyase activity"/>
    <property type="evidence" value="ECO:0007669"/>
    <property type="project" value="InterPro"/>
</dbReference>
<name>A0A4Z0W4E6_9GAMM</name>
<dbReference type="Gene3D" id="3.10.180.10">
    <property type="entry name" value="2,3-Dihydroxybiphenyl 1,2-Dioxygenase, domain 1"/>
    <property type="match status" value="1"/>
</dbReference>
<keyword evidence="4" id="KW-1185">Reference proteome</keyword>
<reference evidence="3 4" key="1">
    <citation type="submission" date="2019-04" db="EMBL/GenBank/DDBJ databases">
        <title>Natronospirillum operosus gen. nov., sp. nov., a haloalkaliphilic satellite isolated from decaying biomass of laboratory culture of cyanobacterium Geitlerinema sp. and proposal of Natronospirillaceae fam. nov. and Saccharospirillaceae fam. nov.</title>
        <authorList>
            <person name="Kevbrin V."/>
            <person name="Boltyanskaya Y."/>
            <person name="Koziaeva V."/>
            <person name="Grouzdev D.S."/>
            <person name="Park M."/>
            <person name="Cho J."/>
        </authorList>
    </citation>
    <scope>NUCLEOTIDE SEQUENCE [LARGE SCALE GENOMIC DNA]</scope>
    <source>
        <strain evidence="3 4">G-116</strain>
    </source>
</reference>
<evidence type="ECO:0000259" key="2">
    <source>
        <dbReference type="PROSITE" id="PS51819"/>
    </source>
</evidence>
<keyword evidence="1" id="KW-0479">Metal-binding</keyword>
<proteinExistence type="predicted"/>
<protein>
    <recommendedName>
        <fullName evidence="2">VOC domain-containing protein</fullName>
    </recommendedName>
</protein>